<comment type="caution">
    <text evidence="1">The sequence shown here is derived from an EMBL/GenBank/DDBJ whole genome shotgun (WGS) entry which is preliminary data.</text>
</comment>
<name>A0A8X6LTF2_TRICU</name>
<keyword evidence="2" id="KW-1185">Reference proteome</keyword>
<reference evidence="1" key="1">
    <citation type="submission" date="2020-07" db="EMBL/GenBank/DDBJ databases">
        <title>Multicomponent nature underlies the extraordinary mechanical properties of spider dragline silk.</title>
        <authorList>
            <person name="Kono N."/>
            <person name="Nakamura H."/>
            <person name="Mori M."/>
            <person name="Yoshida Y."/>
            <person name="Ohtoshi R."/>
            <person name="Malay A.D."/>
            <person name="Moran D.A.P."/>
            <person name="Tomita M."/>
            <person name="Numata K."/>
            <person name="Arakawa K."/>
        </authorList>
    </citation>
    <scope>NUCLEOTIDE SEQUENCE</scope>
</reference>
<sequence>MKAVYGEYSLCRSSVVEWRKRFIDGSKLLEDDARPGQAHRVITQERTAGVNVLVLDYHRITVKEVHQLLVESCLPSEILKAWKSSRFASHPEITGKNDLDS</sequence>
<organism evidence="1 2">
    <name type="scientific">Trichonephila clavata</name>
    <name type="common">Joro spider</name>
    <name type="synonym">Nephila clavata</name>
    <dbReference type="NCBI Taxonomy" id="2740835"/>
    <lineage>
        <taxon>Eukaryota</taxon>
        <taxon>Metazoa</taxon>
        <taxon>Ecdysozoa</taxon>
        <taxon>Arthropoda</taxon>
        <taxon>Chelicerata</taxon>
        <taxon>Arachnida</taxon>
        <taxon>Araneae</taxon>
        <taxon>Araneomorphae</taxon>
        <taxon>Entelegynae</taxon>
        <taxon>Araneoidea</taxon>
        <taxon>Nephilidae</taxon>
        <taxon>Trichonephila</taxon>
    </lineage>
</organism>
<evidence type="ECO:0000313" key="1">
    <source>
        <dbReference type="EMBL" id="GFR20017.1"/>
    </source>
</evidence>
<accession>A0A8X6LTF2</accession>
<gene>
    <name evidence="1" type="primary">AVEN_106780_1</name>
    <name evidence="1" type="ORF">TNCT_194361</name>
</gene>
<dbReference type="OrthoDB" id="10017160at2759"/>
<dbReference type="AlphaFoldDB" id="A0A8X6LTF2"/>
<proteinExistence type="predicted"/>
<evidence type="ECO:0008006" key="3">
    <source>
        <dbReference type="Google" id="ProtNLM"/>
    </source>
</evidence>
<dbReference type="EMBL" id="BMAO01018007">
    <property type="protein sequence ID" value="GFR20017.1"/>
    <property type="molecule type" value="Genomic_DNA"/>
</dbReference>
<dbReference type="Proteomes" id="UP000887116">
    <property type="component" value="Unassembled WGS sequence"/>
</dbReference>
<protein>
    <recommendedName>
        <fullName evidence="3">Transposase</fullName>
    </recommendedName>
</protein>
<evidence type="ECO:0000313" key="2">
    <source>
        <dbReference type="Proteomes" id="UP000887116"/>
    </source>
</evidence>